<dbReference type="GO" id="GO:0045259">
    <property type="term" value="C:proton-transporting ATP synthase complex"/>
    <property type="evidence" value="ECO:0007669"/>
    <property type="project" value="UniProtKB-KW"/>
</dbReference>
<dbReference type="InterPro" id="IPR001469">
    <property type="entry name" value="ATP_synth_F1_dsu/esu"/>
</dbReference>
<evidence type="ECO:0000313" key="13">
    <source>
        <dbReference type="EMBL" id="BAQ45590.1"/>
    </source>
</evidence>
<evidence type="ECO:0000256" key="6">
    <source>
        <dbReference type="ARBA" id="ARBA00023065"/>
    </source>
</evidence>
<dbReference type="STRING" id="270351.Maq22A_c11695"/>
<dbReference type="CDD" id="cd12152">
    <property type="entry name" value="F1-ATPase_delta"/>
    <property type="match status" value="1"/>
</dbReference>
<dbReference type="EMBL" id="AP014704">
    <property type="protein sequence ID" value="BAQ45590.1"/>
    <property type="molecule type" value="Genomic_DNA"/>
</dbReference>
<dbReference type="GO" id="GO:0005886">
    <property type="term" value="C:plasma membrane"/>
    <property type="evidence" value="ECO:0007669"/>
    <property type="project" value="UniProtKB-SubCell"/>
</dbReference>
<feature type="domain" description="ATP synthase F1 complex delta/epsilon subunit N-terminal" evidence="12">
    <location>
        <begin position="4"/>
        <end position="83"/>
    </location>
</feature>
<dbReference type="OrthoDB" id="9799969at2"/>
<evidence type="ECO:0000313" key="14">
    <source>
        <dbReference type="Proteomes" id="UP000061432"/>
    </source>
</evidence>
<keyword evidence="8 10" id="KW-0139">CF(1)</keyword>
<dbReference type="KEGG" id="maqu:Maq22A_c11695"/>
<dbReference type="PANTHER" id="PTHR13822:SF10">
    <property type="entry name" value="ATP SYNTHASE EPSILON CHAIN, CHLOROPLASTIC"/>
    <property type="match status" value="1"/>
</dbReference>
<evidence type="ECO:0000259" key="12">
    <source>
        <dbReference type="Pfam" id="PF02823"/>
    </source>
</evidence>
<dbReference type="Proteomes" id="UP000061432">
    <property type="component" value="Chromosome"/>
</dbReference>
<evidence type="ECO:0000256" key="7">
    <source>
        <dbReference type="ARBA" id="ARBA00023136"/>
    </source>
</evidence>
<organism evidence="13 14">
    <name type="scientific">Methylobacterium aquaticum</name>
    <dbReference type="NCBI Taxonomy" id="270351"/>
    <lineage>
        <taxon>Bacteria</taxon>
        <taxon>Pseudomonadati</taxon>
        <taxon>Pseudomonadota</taxon>
        <taxon>Alphaproteobacteria</taxon>
        <taxon>Hyphomicrobiales</taxon>
        <taxon>Methylobacteriaceae</taxon>
        <taxon>Methylobacterium</taxon>
    </lineage>
</organism>
<evidence type="ECO:0000256" key="1">
    <source>
        <dbReference type="ARBA" id="ARBA00003543"/>
    </source>
</evidence>
<comment type="subcellular location">
    <subcellularLocation>
        <location evidence="10">Cell membrane</location>
        <topology evidence="10">Peripheral membrane protein</topology>
    </subcellularLocation>
    <subcellularLocation>
        <location evidence="2">Endomembrane system</location>
        <topology evidence="2">Peripheral membrane protein</topology>
    </subcellularLocation>
</comment>
<keyword evidence="6 10" id="KW-0406">Ion transport</keyword>
<keyword evidence="4 10" id="KW-0813">Transport</keyword>
<dbReference type="Gene3D" id="2.60.15.10">
    <property type="entry name" value="F0F1 ATP synthase delta/epsilon subunit, N-terminal"/>
    <property type="match status" value="1"/>
</dbReference>
<comment type="subunit">
    <text evidence="10 11">F-type ATPases have 2 components, CF(1) - the catalytic core - and CF(0) - the membrane proton channel. CF(1) has five subunits: alpha(3), beta(3), gamma(1), delta(1), epsilon(1). CF(0) has three main subunits: a, b and c.</text>
</comment>
<evidence type="ECO:0000256" key="8">
    <source>
        <dbReference type="ARBA" id="ARBA00023196"/>
    </source>
</evidence>
<dbReference type="GO" id="GO:0005524">
    <property type="term" value="F:ATP binding"/>
    <property type="evidence" value="ECO:0007669"/>
    <property type="project" value="UniProtKB-UniRule"/>
</dbReference>
<evidence type="ECO:0000256" key="10">
    <source>
        <dbReference type="HAMAP-Rule" id="MF_00530"/>
    </source>
</evidence>
<reference evidence="14" key="2">
    <citation type="submission" date="2015-01" db="EMBL/GenBank/DDBJ databases">
        <title>Complete genome sequence of Methylobacterium aquaticum strain 22A.</title>
        <authorList>
            <person name="Tani A."/>
            <person name="Ogura Y."/>
            <person name="Hayashi T."/>
        </authorList>
    </citation>
    <scope>NUCLEOTIDE SEQUENCE [LARGE SCALE GENOMIC DNA]</scope>
    <source>
        <strain evidence="14">MA-22A</strain>
    </source>
</reference>
<dbReference type="GO" id="GO:0046933">
    <property type="term" value="F:proton-transporting ATP synthase activity, rotational mechanism"/>
    <property type="evidence" value="ECO:0007669"/>
    <property type="project" value="UniProtKB-UniRule"/>
</dbReference>
<comment type="function">
    <text evidence="1 10">Produces ATP from ADP in the presence of a proton gradient across the membrane.</text>
</comment>
<dbReference type="PATRIC" id="fig|270351.10.peg.2254"/>
<dbReference type="NCBIfam" id="TIGR01216">
    <property type="entry name" value="ATP_synt_epsi"/>
    <property type="match status" value="1"/>
</dbReference>
<dbReference type="HAMAP" id="MF_00530">
    <property type="entry name" value="ATP_synth_epsil_bac"/>
    <property type="match status" value="1"/>
</dbReference>
<dbReference type="InterPro" id="IPR020546">
    <property type="entry name" value="ATP_synth_F1_dsu/esu_N"/>
</dbReference>
<dbReference type="NCBIfam" id="NF011323">
    <property type="entry name" value="PRK14736.1"/>
    <property type="match status" value="1"/>
</dbReference>
<dbReference type="Pfam" id="PF02823">
    <property type="entry name" value="ATP-synt_DE_N"/>
    <property type="match status" value="1"/>
</dbReference>
<evidence type="ECO:0000256" key="9">
    <source>
        <dbReference type="ARBA" id="ARBA00023310"/>
    </source>
</evidence>
<gene>
    <name evidence="10 13" type="primary">atpC</name>
    <name evidence="13" type="ORF">Maq22A_c11695</name>
</gene>
<dbReference type="PANTHER" id="PTHR13822">
    <property type="entry name" value="ATP SYNTHASE DELTA/EPSILON CHAIN"/>
    <property type="match status" value="1"/>
</dbReference>
<evidence type="ECO:0000256" key="3">
    <source>
        <dbReference type="ARBA" id="ARBA00005712"/>
    </source>
</evidence>
<dbReference type="InterPro" id="IPR036771">
    <property type="entry name" value="ATPsynth_dsu/esu_N"/>
</dbReference>
<protein>
    <recommendedName>
        <fullName evidence="10">ATP synthase epsilon chain</fullName>
    </recommendedName>
    <alternativeName>
        <fullName evidence="10">ATP synthase F1 sector epsilon subunit</fullName>
    </alternativeName>
    <alternativeName>
        <fullName evidence="10">F-ATPase epsilon subunit</fullName>
    </alternativeName>
</protein>
<evidence type="ECO:0000256" key="11">
    <source>
        <dbReference type="RuleBase" id="RU003656"/>
    </source>
</evidence>
<dbReference type="GO" id="GO:0012505">
    <property type="term" value="C:endomembrane system"/>
    <property type="evidence" value="ECO:0007669"/>
    <property type="project" value="UniProtKB-SubCell"/>
</dbReference>
<keyword evidence="9 10" id="KW-0066">ATP synthesis</keyword>
<comment type="similarity">
    <text evidence="3 10 11">Belongs to the ATPase epsilon chain family.</text>
</comment>
<reference evidence="13 14" key="1">
    <citation type="journal article" date="2015" name="Genome Announc.">
        <title>Complete Genome Sequence of Methylobacterium aquaticum Strain 22A, Isolated from Racomitrium japonicum Moss.</title>
        <authorList>
            <person name="Tani A."/>
            <person name="Ogura Y."/>
            <person name="Hayashi T."/>
            <person name="Kimbara K."/>
        </authorList>
    </citation>
    <scope>NUCLEOTIDE SEQUENCE [LARGE SCALE GENOMIC DNA]</scope>
    <source>
        <strain evidence="13 14">MA-22A</strain>
    </source>
</reference>
<evidence type="ECO:0000256" key="5">
    <source>
        <dbReference type="ARBA" id="ARBA00022781"/>
    </source>
</evidence>
<keyword evidence="5 10" id="KW-0375">Hydrogen ion transport</keyword>
<evidence type="ECO:0000256" key="2">
    <source>
        <dbReference type="ARBA" id="ARBA00004184"/>
    </source>
</evidence>
<dbReference type="RefSeq" id="WP_060846894.1">
    <property type="nucleotide sequence ID" value="NZ_AP014704.1"/>
</dbReference>
<name>A0A0C6FS15_9HYPH</name>
<dbReference type="AlphaFoldDB" id="A0A0C6FS15"/>
<sequence>MATFQFDLVGPERILYSGAVDAVQLPGSEGEMTVLPGHAPVLTTLKTGMLVITESPQKGKRVLVRGGFAEINATSLTVIAERATPLEELTPAIIDADIAAAELLYDATDDYDRKIEIEGQIAQLREAKVALSF</sequence>
<keyword evidence="10" id="KW-1003">Cell membrane</keyword>
<proteinExistence type="inferred from homology"/>
<accession>A0A0C6FS15</accession>
<evidence type="ECO:0000256" key="4">
    <source>
        <dbReference type="ARBA" id="ARBA00022448"/>
    </source>
</evidence>
<dbReference type="SUPFAM" id="SSF51344">
    <property type="entry name" value="Epsilon subunit of F1F0-ATP synthase N-terminal domain"/>
    <property type="match status" value="1"/>
</dbReference>
<keyword evidence="7 10" id="KW-0472">Membrane</keyword>